<dbReference type="Proteomes" id="UP000054485">
    <property type="component" value="Unassembled WGS sequence"/>
</dbReference>
<organism evidence="2 3">
    <name type="scientific">Suillus luteus UH-Slu-Lm8-n1</name>
    <dbReference type="NCBI Taxonomy" id="930992"/>
    <lineage>
        <taxon>Eukaryota</taxon>
        <taxon>Fungi</taxon>
        <taxon>Dikarya</taxon>
        <taxon>Basidiomycota</taxon>
        <taxon>Agaricomycotina</taxon>
        <taxon>Agaricomycetes</taxon>
        <taxon>Agaricomycetidae</taxon>
        <taxon>Boletales</taxon>
        <taxon>Suillineae</taxon>
        <taxon>Suillaceae</taxon>
        <taxon>Suillus</taxon>
    </lineage>
</organism>
<reference evidence="2 3" key="1">
    <citation type="submission" date="2014-04" db="EMBL/GenBank/DDBJ databases">
        <authorList>
            <consortium name="DOE Joint Genome Institute"/>
            <person name="Kuo A."/>
            <person name="Ruytinx J."/>
            <person name="Rineau F."/>
            <person name="Colpaert J."/>
            <person name="Kohler A."/>
            <person name="Nagy L.G."/>
            <person name="Floudas D."/>
            <person name="Copeland A."/>
            <person name="Barry K.W."/>
            <person name="Cichocki N."/>
            <person name="Veneault-Fourrey C."/>
            <person name="LaButti K."/>
            <person name="Lindquist E.A."/>
            <person name="Lipzen A."/>
            <person name="Lundell T."/>
            <person name="Morin E."/>
            <person name="Murat C."/>
            <person name="Sun H."/>
            <person name="Tunlid A."/>
            <person name="Henrissat B."/>
            <person name="Grigoriev I.V."/>
            <person name="Hibbett D.S."/>
            <person name="Martin F."/>
            <person name="Nordberg H.P."/>
            <person name="Cantor M.N."/>
            <person name="Hua S.X."/>
        </authorList>
    </citation>
    <scope>NUCLEOTIDE SEQUENCE [LARGE SCALE GENOMIC DNA]</scope>
    <source>
        <strain evidence="2 3">UH-Slu-Lm8-n1</strain>
    </source>
</reference>
<name>A0A0C9ZGQ3_9AGAM</name>
<feature type="region of interest" description="Disordered" evidence="1">
    <location>
        <begin position="562"/>
        <end position="582"/>
    </location>
</feature>
<feature type="region of interest" description="Disordered" evidence="1">
    <location>
        <begin position="80"/>
        <end position="165"/>
    </location>
</feature>
<evidence type="ECO:0000256" key="1">
    <source>
        <dbReference type="SAM" id="MobiDB-lite"/>
    </source>
</evidence>
<evidence type="ECO:0000313" key="2">
    <source>
        <dbReference type="EMBL" id="KIK36570.1"/>
    </source>
</evidence>
<accession>A0A0C9ZGQ3</accession>
<gene>
    <name evidence="2" type="ORF">CY34DRAFT_109468</name>
</gene>
<feature type="compositionally biased region" description="Basic and acidic residues" evidence="1">
    <location>
        <begin position="150"/>
        <end position="161"/>
    </location>
</feature>
<proteinExistence type="predicted"/>
<dbReference type="AlphaFoldDB" id="A0A0C9ZGQ3"/>
<dbReference type="HOGENOM" id="CLU_468656_0_0_1"/>
<keyword evidence="3" id="KW-1185">Reference proteome</keyword>
<protein>
    <submittedName>
        <fullName evidence="2">Unplaced genomic scaffold CY34scaffold_387, whole genome shotgun sequence</fullName>
    </submittedName>
</protein>
<reference evidence="3" key="2">
    <citation type="submission" date="2015-01" db="EMBL/GenBank/DDBJ databases">
        <title>Evolutionary Origins and Diversification of the Mycorrhizal Mutualists.</title>
        <authorList>
            <consortium name="DOE Joint Genome Institute"/>
            <consortium name="Mycorrhizal Genomics Consortium"/>
            <person name="Kohler A."/>
            <person name="Kuo A."/>
            <person name="Nagy L.G."/>
            <person name="Floudas D."/>
            <person name="Copeland A."/>
            <person name="Barry K.W."/>
            <person name="Cichocki N."/>
            <person name="Veneault-Fourrey C."/>
            <person name="LaButti K."/>
            <person name="Lindquist E.A."/>
            <person name="Lipzen A."/>
            <person name="Lundell T."/>
            <person name="Morin E."/>
            <person name="Murat C."/>
            <person name="Riley R."/>
            <person name="Ohm R."/>
            <person name="Sun H."/>
            <person name="Tunlid A."/>
            <person name="Henrissat B."/>
            <person name="Grigoriev I.V."/>
            <person name="Hibbett D.S."/>
            <person name="Martin F."/>
        </authorList>
    </citation>
    <scope>NUCLEOTIDE SEQUENCE [LARGE SCALE GENOMIC DNA]</scope>
    <source>
        <strain evidence="3">UH-Slu-Lm8-n1</strain>
    </source>
</reference>
<evidence type="ECO:0000313" key="3">
    <source>
        <dbReference type="Proteomes" id="UP000054485"/>
    </source>
</evidence>
<feature type="compositionally biased region" description="Basic and acidic residues" evidence="1">
    <location>
        <begin position="90"/>
        <end position="102"/>
    </location>
</feature>
<dbReference type="EMBL" id="KN835518">
    <property type="protein sequence ID" value="KIK36570.1"/>
    <property type="molecule type" value="Genomic_DNA"/>
</dbReference>
<dbReference type="OrthoDB" id="2620445at2759"/>
<sequence length="582" mass="65918">MFFTLAMIYESNHDSYSKLLLDPFEFRYNRISPLIWTMLLLNALGTTNTVKVDNSIEEINTETLYTPSIAKVMSFPPIQSFDPGNMTPDSDVRRAVPPERFSHRPGRQGHPYSRNSAATSSTISRTNSESQASEIPLYDDLDSVQGGSESRWKGKQPEPQKLDLTTYSTQERITIDWMRKKVEMDMITTRGWESLVMEEEKSAADTYVKEIVGQANQRHTCDISFSDALATYLWHSLTVCRAGLSITFEPFASKYGIKPPDNLQLPPLARHEFMKARRTVLLSSSKEDIYLNFLHGRKIAGNKVTLVMFGNDNLRDGHIQRWYNDLRSPLCDELFMNSLTTTPFMLLGWSAVGMRCSIDRIVDPRARFSKAKYAAWHSKVVKDMECISRHPVHGEEFKELLLDLHLRGMEVLMKLLERSLNDGVVYIPSSPSEMSQPLDLLESKFNCRISQSSIAPLLHLTKAKSLQSSAAAPLHFESARPESSRVVVQSPEPYLGMGPGPSQISQTHAFAGGHPESLLTPPFADYSQPVFSNSLYRVPGMEFSSAESSEQLRMQENYYDNLPRQQPSESQQVTFDGRSYHL</sequence>
<feature type="compositionally biased region" description="Polar residues" evidence="1">
    <location>
        <begin position="563"/>
        <end position="574"/>
    </location>
</feature>
<feature type="compositionally biased region" description="Polar residues" evidence="1">
    <location>
        <begin position="113"/>
        <end position="133"/>
    </location>
</feature>
<dbReference type="InParanoid" id="A0A0C9ZGQ3"/>